<dbReference type="GO" id="GO:0003866">
    <property type="term" value="F:3-phosphoshikimate 1-carboxyvinyltransferase activity"/>
    <property type="evidence" value="ECO:0007669"/>
    <property type="project" value="UniProtKB-UniRule"/>
</dbReference>
<reference evidence="11 12" key="1">
    <citation type="submission" date="2014-06" db="EMBL/GenBank/DDBJ databases">
        <title>Draft genome sequence of iron oxidizing acidophile Leptospirillum ferriphilum DSM14647.</title>
        <authorList>
            <person name="Cardenas J.P."/>
            <person name="Lazcano M."/>
            <person name="Ossandon F.J."/>
            <person name="Corbett M."/>
            <person name="Holmes D.S."/>
            <person name="Watkin E."/>
        </authorList>
    </citation>
    <scope>NUCLEOTIDE SEQUENCE [LARGE SCALE GENOMIC DNA]</scope>
    <source>
        <strain evidence="11 12">DSM 14647</strain>
    </source>
</reference>
<comment type="pathway">
    <text evidence="1 8">Metabolic intermediate biosynthesis; chorismate biosynthesis; chorismate from D-erythrose 4-phosphate and phosphoenolpyruvate: step 6/7.</text>
</comment>
<evidence type="ECO:0000256" key="1">
    <source>
        <dbReference type="ARBA" id="ARBA00004811"/>
    </source>
</evidence>
<dbReference type="GO" id="GO:0009073">
    <property type="term" value="P:aromatic amino acid family biosynthetic process"/>
    <property type="evidence" value="ECO:0007669"/>
    <property type="project" value="UniProtKB-KW"/>
</dbReference>
<feature type="binding site" evidence="8">
    <location>
        <position position="39"/>
    </location>
    <ligand>
        <name>3-phosphoshikimate</name>
        <dbReference type="ChEBI" id="CHEBI:145989"/>
    </ligand>
</feature>
<accession>A0A094WBD1</accession>
<dbReference type="NCBIfam" id="TIGR01356">
    <property type="entry name" value="aroA"/>
    <property type="match status" value="1"/>
</dbReference>
<dbReference type="InterPro" id="IPR001986">
    <property type="entry name" value="Enolpyruvate_Tfrase_dom"/>
</dbReference>
<evidence type="ECO:0000256" key="6">
    <source>
        <dbReference type="ARBA" id="ARBA00023141"/>
    </source>
</evidence>
<evidence type="ECO:0000256" key="5">
    <source>
        <dbReference type="ARBA" id="ARBA00022679"/>
    </source>
</evidence>
<comment type="caution">
    <text evidence="8">Lacks conserved residue(s) required for the propagation of feature annotation.</text>
</comment>
<gene>
    <name evidence="8" type="primary">aroA</name>
    <name evidence="11" type="ORF">LptCag_0832</name>
</gene>
<dbReference type="GO" id="GO:0008652">
    <property type="term" value="P:amino acid biosynthetic process"/>
    <property type="evidence" value="ECO:0007669"/>
    <property type="project" value="UniProtKB-KW"/>
</dbReference>
<feature type="binding site" evidence="8">
    <location>
        <position position="38"/>
    </location>
    <ligand>
        <name>3-phosphoshikimate</name>
        <dbReference type="ChEBI" id="CHEBI:145989"/>
    </ligand>
</feature>
<protein>
    <recommendedName>
        <fullName evidence="8">3-phosphoshikimate 1-carboxyvinyltransferase</fullName>
        <ecNumber evidence="8">2.5.1.19</ecNumber>
    </recommendedName>
    <alternativeName>
        <fullName evidence="8">5-enolpyruvylshikimate-3-phosphate synthase</fullName>
        <shortName evidence="8">EPSP synthase</shortName>
        <shortName evidence="8">EPSPS</shortName>
    </alternativeName>
</protein>
<feature type="binding site" evidence="8">
    <location>
        <position position="112"/>
    </location>
    <ligand>
        <name>phosphoenolpyruvate</name>
        <dbReference type="ChEBI" id="CHEBI:58702"/>
    </ligand>
</feature>
<dbReference type="PROSITE" id="PS00104">
    <property type="entry name" value="EPSP_SYNTHASE_1"/>
    <property type="match status" value="1"/>
</dbReference>
<dbReference type="AlphaFoldDB" id="A0A094WBD1"/>
<sequence length="454" mass="48101">MNVIPESLTETRGGPESGHMQVRKGHRVSGTVRVPGDKSISHRSLILGGMASGKTVVTGFLPSDDCLRTLSAFSRLGVQIRQQQDETVLELESPGLSGLQEPDSILDFGNSGTASRLMCGVLAGTSFFTVMTGDDSLRKRPMKRVVDPLGMMGAKIDGPGSGSRLPLAIRGTALKGISFFNAHKSAQVKSSVLLAGLNASGSTTVEEPLQTRDHTERLLPLFGGKVLREGLRTTVYPSRLTGTALHVPGDFSSAAFFLALGLLTPGSSLTLEGVGLNPSRTGLLQVLEAMKARSLRILPSTDPSLQSEPYGNIQVGFSELEGIDVPPEWIPNIIDEIPILAACAACARGTTTIRGAAELRVKESDRIRGIVSALQVLGVPCKEFPDGFAIDGLGPDPRLTGGTIDSLNDHRIAMSMAVLGSRLPESEILTIRGTDFVSTSFPGFSKLFNQVVEC</sequence>
<evidence type="ECO:0000256" key="7">
    <source>
        <dbReference type="ARBA" id="ARBA00044633"/>
    </source>
</evidence>
<dbReference type="PANTHER" id="PTHR21090:SF5">
    <property type="entry name" value="PENTAFUNCTIONAL AROM POLYPEPTIDE"/>
    <property type="match status" value="1"/>
</dbReference>
<evidence type="ECO:0000256" key="3">
    <source>
        <dbReference type="ARBA" id="ARBA00022490"/>
    </source>
</evidence>
<comment type="subcellular location">
    <subcellularLocation>
        <location evidence="8">Cytoplasm</location>
    </subcellularLocation>
</comment>
<keyword evidence="3 8" id="KW-0963">Cytoplasm</keyword>
<dbReference type="InterPro" id="IPR023193">
    <property type="entry name" value="EPSP_synthase_CS"/>
</dbReference>
<dbReference type="EC" id="2.5.1.19" evidence="8"/>
<dbReference type="InterPro" id="IPR036968">
    <property type="entry name" value="Enolpyruvate_Tfrase_sf"/>
</dbReference>
<keyword evidence="5 8" id="KW-0808">Transferase</keyword>
<comment type="similarity">
    <text evidence="2 8">Belongs to the EPSP synthase family.</text>
</comment>
<dbReference type="InterPro" id="IPR006264">
    <property type="entry name" value="EPSP_synthase"/>
</dbReference>
<feature type="binding site" evidence="8">
    <location>
        <position position="411"/>
    </location>
    <ligand>
        <name>phosphoenolpyruvate</name>
        <dbReference type="ChEBI" id="CHEBI:58702"/>
    </ligand>
</feature>
<dbReference type="UniPathway" id="UPA00053">
    <property type="reaction ID" value="UER00089"/>
</dbReference>
<dbReference type="GO" id="GO:0005737">
    <property type="term" value="C:cytoplasm"/>
    <property type="evidence" value="ECO:0007669"/>
    <property type="project" value="UniProtKB-SubCell"/>
</dbReference>
<dbReference type="InterPro" id="IPR013792">
    <property type="entry name" value="RNA3'P_cycl/enolpyr_Trfase_a/b"/>
</dbReference>
<dbReference type="PROSITE" id="PS00885">
    <property type="entry name" value="EPSP_SYNTHASE_2"/>
    <property type="match status" value="1"/>
</dbReference>
<feature type="binding site" evidence="8">
    <location>
        <position position="43"/>
    </location>
    <ligand>
        <name>3-phosphoshikimate</name>
        <dbReference type="ChEBI" id="CHEBI:145989"/>
    </ligand>
</feature>
<keyword evidence="6 8" id="KW-0057">Aromatic amino acid biosynthesis</keyword>
<dbReference type="Pfam" id="PF00275">
    <property type="entry name" value="EPSP_synthase"/>
    <property type="match status" value="1"/>
</dbReference>
<dbReference type="SUPFAM" id="SSF55205">
    <property type="entry name" value="EPT/RTPC-like"/>
    <property type="match status" value="1"/>
</dbReference>
<organism evidence="11 12">
    <name type="scientific">Leptospirillum ferriphilum</name>
    <dbReference type="NCBI Taxonomy" id="178606"/>
    <lineage>
        <taxon>Bacteria</taxon>
        <taxon>Pseudomonadati</taxon>
        <taxon>Nitrospirota</taxon>
        <taxon>Nitrospiria</taxon>
        <taxon>Nitrospirales</taxon>
        <taxon>Nitrospiraceae</taxon>
        <taxon>Leptospirillum</taxon>
    </lineage>
</organism>
<dbReference type="FunFam" id="3.65.10.10:FF:000005">
    <property type="entry name" value="3-phosphoshikimate 1-carboxyvinyltransferase"/>
    <property type="match status" value="1"/>
</dbReference>
<evidence type="ECO:0000256" key="4">
    <source>
        <dbReference type="ARBA" id="ARBA00022605"/>
    </source>
</evidence>
<name>A0A094WBD1_9BACT</name>
<evidence type="ECO:0000259" key="10">
    <source>
        <dbReference type="Pfam" id="PF00275"/>
    </source>
</evidence>
<evidence type="ECO:0000256" key="2">
    <source>
        <dbReference type="ARBA" id="ARBA00009948"/>
    </source>
</evidence>
<comment type="catalytic activity">
    <reaction evidence="7">
        <text>3-phosphoshikimate + phosphoenolpyruvate = 5-O-(1-carboxyvinyl)-3-phosphoshikimate + phosphate</text>
        <dbReference type="Rhea" id="RHEA:21256"/>
        <dbReference type="ChEBI" id="CHEBI:43474"/>
        <dbReference type="ChEBI" id="CHEBI:57701"/>
        <dbReference type="ChEBI" id="CHEBI:58702"/>
        <dbReference type="ChEBI" id="CHEBI:145989"/>
        <dbReference type="EC" id="2.5.1.19"/>
    </reaction>
    <physiologicalReaction direction="left-to-right" evidence="7">
        <dbReference type="Rhea" id="RHEA:21257"/>
    </physiologicalReaction>
</comment>
<dbReference type="RefSeq" id="WP_052157950.1">
    <property type="nucleotide sequence ID" value="NZ_JPGK01000009.1"/>
</dbReference>
<feature type="active site" description="Proton acceptor" evidence="8">
    <location>
        <position position="335"/>
    </location>
</feature>
<feature type="binding site" evidence="8">
    <location>
        <position position="187"/>
    </location>
    <ligand>
        <name>3-phosphoshikimate</name>
        <dbReference type="ChEBI" id="CHEBI:145989"/>
    </ligand>
</feature>
<comment type="function">
    <text evidence="8">Catalyzes the transfer of the enolpyruvyl moiety of phosphoenolpyruvate (PEP) to the 5-hydroxyl of shikimate-3-phosphate (S3P) to produce enolpyruvyl shikimate-3-phosphate and inorganic phosphate.</text>
</comment>
<evidence type="ECO:0000313" key="11">
    <source>
        <dbReference type="EMBL" id="KGA92972.1"/>
    </source>
</evidence>
<dbReference type="HAMAP" id="MF_00210">
    <property type="entry name" value="EPSP_synth"/>
    <property type="match status" value="1"/>
</dbReference>
<feature type="binding site" evidence="8">
    <location>
        <position position="362"/>
    </location>
    <ligand>
        <name>3-phosphoshikimate</name>
        <dbReference type="ChEBI" id="CHEBI:145989"/>
    </ligand>
</feature>
<dbReference type="PANTHER" id="PTHR21090">
    <property type="entry name" value="AROM/DEHYDROQUINATE SYNTHASE"/>
    <property type="match status" value="1"/>
</dbReference>
<comment type="subunit">
    <text evidence="8">Monomer.</text>
</comment>
<dbReference type="Gene3D" id="3.65.10.10">
    <property type="entry name" value="Enolpyruvate transferase domain"/>
    <property type="match status" value="2"/>
</dbReference>
<feature type="binding site" evidence="8">
    <location>
        <position position="38"/>
    </location>
    <ligand>
        <name>phosphoenolpyruvate</name>
        <dbReference type="ChEBI" id="CHEBI:58702"/>
    </ligand>
</feature>
<feature type="binding site" evidence="8">
    <location>
        <position position="185"/>
    </location>
    <ligand>
        <name>3-phosphoshikimate</name>
        <dbReference type="ChEBI" id="CHEBI:145989"/>
    </ligand>
</feature>
<dbReference type="OrthoDB" id="9809920at2"/>
<evidence type="ECO:0000313" key="12">
    <source>
        <dbReference type="Proteomes" id="UP000029452"/>
    </source>
</evidence>
<keyword evidence="4 8" id="KW-0028">Amino-acid biosynthesis</keyword>
<feature type="region of interest" description="Disordered" evidence="9">
    <location>
        <begin position="1"/>
        <end position="34"/>
    </location>
</feature>
<evidence type="ECO:0000256" key="9">
    <source>
        <dbReference type="SAM" id="MobiDB-lite"/>
    </source>
</evidence>
<feature type="binding site" evidence="8">
    <location>
        <position position="140"/>
    </location>
    <ligand>
        <name>phosphoenolpyruvate</name>
        <dbReference type="ChEBI" id="CHEBI:58702"/>
    </ligand>
</feature>
<dbReference type="EMBL" id="JPGK01000009">
    <property type="protein sequence ID" value="KGA92972.1"/>
    <property type="molecule type" value="Genomic_DNA"/>
</dbReference>
<dbReference type="Proteomes" id="UP000029452">
    <property type="component" value="Unassembled WGS sequence"/>
</dbReference>
<dbReference type="PIRSF" id="PIRSF000505">
    <property type="entry name" value="EPSPS"/>
    <property type="match status" value="1"/>
</dbReference>
<evidence type="ECO:0000256" key="8">
    <source>
        <dbReference type="HAMAP-Rule" id="MF_00210"/>
    </source>
</evidence>
<comment type="caution">
    <text evidence="11">The sequence shown here is derived from an EMBL/GenBank/DDBJ whole genome shotgun (WGS) entry which is preliminary data.</text>
</comment>
<feature type="domain" description="Enolpyruvate transferase" evidence="10">
    <location>
        <begin position="22"/>
        <end position="445"/>
    </location>
</feature>
<dbReference type="GO" id="GO:0009423">
    <property type="term" value="P:chorismate biosynthetic process"/>
    <property type="evidence" value="ECO:0007669"/>
    <property type="project" value="UniProtKB-UniRule"/>
</dbReference>
<dbReference type="CDD" id="cd01556">
    <property type="entry name" value="EPSP_synthase"/>
    <property type="match status" value="1"/>
</dbReference>
<dbReference type="PATRIC" id="fig|178606.4.peg.2169"/>
<feature type="binding site" evidence="8">
    <location>
        <position position="187"/>
    </location>
    <ligand>
        <name>phosphoenolpyruvate</name>
        <dbReference type="ChEBI" id="CHEBI:58702"/>
    </ligand>
</feature>
<feature type="binding site" evidence="8">
    <location>
        <position position="366"/>
    </location>
    <ligand>
        <name>phosphoenolpyruvate</name>
        <dbReference type="ChEBI" id="CHEBI:58702"/>
    </ligand>
</feature>
<feature type="binding site" evidence="8">
    <location>
        <position position="335"/>
    </location>
    <ligand>
        <name>3-phosphoshikimate</name>
        <dbReference type="ChEBI" id="CHEBI:145989"/>
    </ligand>
</feature>
<proteinExistence type="inferred from homology"/>